<dbReference type="GO" id="GO:0000166">
    <property type="term" value="F:nucleotide binding"/>
    <property type="evidence" value="ECO:0007669"/>
    <property type="project" value="UniProtKB-KW"/>
</dbReference>
<keyword evidence="3 5" id="KW-0479">Metal-binding</keyword>
<organism evidence="7 8">
    <name type="scientific">Muribaculum intestinale</name>
    <dbReference type="NCBI Taxonomy" id="1796646"/>
    <lineage>
        <taxon>Bacteria</taxon>
        <taxon>Pseudomonadati</taxon>
        <taxon>Bacteroidota</taxon>
        <taxon>Bacteroidia</taxon>
        <taxon>Bacteroidales</taxon>
        <taxon>Muribaculaceae</taxon>
        <taxon>Muribaculum</taxon>
    </lineage>
</organism>
<dbReference type="InterPro" id="IPR030048">
    <property type="entry name" value="SurE"/>
</dbReference>
<dbReference type="EC" id="3.1.3.5" evidence="5"/>
<dbReference type="GO" id="GO:0046872">
    <property type="term" value="F:metal ion binding"/>
    <property type="evidence" value="ECO:0007669"/>
    <property type="project" value="UniProtKB-UniRule"/>
</dbReference>
<comment type="subcellular location">
    <subcellularLocation>
        <location evidence="5">Cytoplasm</location>
    </subcellularLocation>
</comment>
<comment type="caution">
    <text evidence="7">The sequence shown here is derived from an EMBL/GenBank/DDBJ whole genome shotgun (WGS) entry which is preliminary data.</text>
</comment>
<dbReference type="GO" id="GO:0005737">
    <property type="term" value="C:cytoplasm"/>
    <property type="evidence" value="ECO:0007669"/>
    <property type="project" value="UniProtKB-SubCell"/>
</dbReference>
<keyword evidence="5" id="KW-0547">Nucleotide-binding</keyword>
<dbReference type="SUPFAM" id="SSF64167">
    <property type="entry name" value="SurE-like"/>
    <property type="match status" value="1"/>
</dbReference>
<protein>
    <recommendedName>
        <fullName evidence="5">5'-nucleotidase SurE</fullName>
        <ecNumber evidence="5">3.1.3.5</ecNumber>
    </recommendedName>
    <alternativeName>
        <fullName evidence="5">Nucleoside 5'-monophosphate phosphohydrolase</fullName>
    </alternativeName>
</protein>
<evidence type="ECO:0000256" key="1">
    <source>
        <dbReference type="ARBA" id="ARBA00000815"/>
    </source>
</evidence>
<dbReference type="EMBL" id="SRYD01000002">
    <property type="protein sequence ID" value="TGY76533.1"/>
    <property type="molecule type" value="Genomic_DNA"/>
</dbReference>
<sequence length="261" mass="28317">MNDMNKDKLPVILVSNDDGINAPGIHRLIDYIAGRGRIIAVAPDGPRSGQSSALTVNSPLRITRLPDYNGAEMYSVNGTPVDCVKLAVHVVLKDMHPDILLAGINHGSNSAINALYSGTMGAVFEGCLLGADAIGFSYHSHDENASLAACAPVVEEVVSRVMEKGLPKGVCLNVNIPKCDKVAGIKTARAAEGYWTEEYAEYTDPHNRPYYWLTGRFHNAEPDACDTDLYWTDRGYASIVPCRPDQTAYTDISAIKSLFED</sequence>
<dbReference type="NCBIfam" id="NF001492">
    <property type="entry name" value="PRK00346.2-2"/>
    <property type="match status" value="1"/>
</dbReference>
<dbReference type="GO" id="GO:0008253">
    <property type="term" value="F:5'-nucleotidase activity"/>
    <property type="evidence" value="ECO:0007669"/>
    <property type="project" value="UniProtKB-UniRule"/>
</dbReference>
<dbReference type="PANTHER" id="PTHR30457">
    <property type="entry name" value="5'-NUCLEOTIDASE SURE"/>
    <property type="match status" value="1"/>
</dbReference>
<feature type="binding site" evidence="5">
    <location>
        <position position="105"/>
    </location>
    <ligand>
        <name>a divalent metal cation</name>
        <dbReference type="ChEBI" id="CHEBI:60240"/>
    </ligand>
</feature>
<keyword evidence="5" id="KW-0963">Cytoplasm</keyword>
<proteinExistence type="inferred from homology"/>
<gene>
    <name evidence="5 7" type="primary">surE</name>
    <name evidence="7" type="ORF">E5333_00650</name>
</gene>
<dbReference type="Proteomes" id="UP000306630">
    <property type="component" value="Unassembled WGS sequence"/>
</dbReference>
<dbReference type="Gene3D" id="3.40.1210.10">
    <property type="entry name" value="Survival protein SurE-like phosphatase/nucleotidase"/>
    <property type="match status" value="1"/>
</dbReference>
<evidence type="ECO:0000313" key="8">
    <source>
        <dbReference type="Proteomes" id="UP000306630"/>
    </source>
</evidence>
<comment type="function">
    <text evidence="5">Nucleotidase that shows phosphatase activity on nucleoside 5'-monophosphates.</text>
</comment>
<dbReference type="HAMAP" id="MF_00060">
    <property type="entry name" value="SurE"/>
    <property type="match status" value="1"/>
</dbReference>
<name>A0A4S2G3R4_9BACT</name>
<accession>A0A4S2G3R4</accession>
<evidence type="ECO:0000256" key="3">
    <source>
        <dbReference type="ARBA" id="ARBA00022723"/>
    </source>
</evidence>
<dbReference type="InterPro" id="IPR002828">
    <property type="entry name" value="SurE-like_Pase/nucleotidase"/>
</dbReference>
<evidence type="ECO:0000256" key="5">
    <source>
        <dbReference type="HAMAP-Rule" id="MF_00060"/>
    </source>
</evidence>
<evidence type="ECO:0000256" key="2">
    <source>
        <dbReference type="ARBA" id="ARBA00011062"/>
    </source>
</evidence>
<evidence type="ECO:0000259" key="6">
    <source>
        <dbReference type="Pfam" id="PF01975"/>
    </source>
</evidence>
<dbReference type="AlphaFoldDB" id="A0A4S2G3R4"/>
<evidence type="ECO:0000256" key="4">
    <source>
        <dbReference type="ARBA" id="ARBA00022801"/>
    </source>
</evidence>
<evidence type="ECO:0000313" key="7">
    <source>
        <dbReference type="EMBL" id="TGY76533.1"/>
    </source>
</evidence>
<dbReference type="NCBIfam" id="TIGR00087">
    <property type="entry name" value="surE"/>
    <property type="match status" value="1"/>
</dbReference>
<dbReference type="InterPro" id="IPR036523">
    <property type="entry name" value="SurE-like_sf"/>
</dbReference>
<feature type="domain" description="Survival protein SurE-like phosphatase/nucleotidase" evidence="6">
    <location>
        <begin position="12"/>
        <end position="196"/>
    </location>
</feature>
<dbReference type="Pfam" id="PF01975">
    <property type="entry name" value="SurE"/>
    <property type="match status" value="1"/>
</dbReference>
<comment type="catalytic activity">
    <reaction evidence="1 5">
        <text>a ribonucleoside 5'-phosphate + H2O = a ribonucleoside + phosphate</text>
        <dbReference type="Rhea" id="RHEA:12484"/>
        <dbReference type="ChEBI" id="CHEBI:15377"/>
        <dbReference type="ChEBI" id="CHEBI:18254"/>
        <dbReference type="ChEBI" id="CHEBI:43474"/>
        <dbReference type="ChEBI" id="CHEBI:58043"/>
        <dbReference type="EC" id="3.1.3.5"/>
    </reaction>
</comment>
<feature type="binding site" evidence="5">
    <location>
        <position position="48"/>
    </location>
    <ligand>
        <name>a divalent metal cation</name>
        <dbReference type="ChEBI" id="CHEBI:60240"/>
    </ligand>
</feature>
<feature type="binding site" evidence="5">
    <location>
        <position position="17"/>
    </location>
    <ligand>
        <name>a divalent metal cation</name>
        <dbReference type="ChEBI" id="CHEBI:60240"/>
    </ligand>
</feature>
<keyword evidence="4 5" id="KW-0378">Hydrolase</keyword>
<feature type="binding site" evidence="5">
    <location>
        <position position="18"/>
    </location>
    <ligand>
        <name>a divalent metal cation</name>
        <dbReference type="ChEBI" id="CHEBI:60240"/>
    </ligand>
</feature>
<dbReference type="PANTHER" id="PTHR30457:SF0">
    <property type="entry name" value="PHOSPHATASE, PUTATIVE (AFU_ORTHOLOGUE AFUA_4G01070)-RELATED"/>
    <property type="match status" value="1"/>
</dbReference>
<comment type="cofactor">
    <cofactor evidence="5">
        <name>a divalent metal cation</name>
        <dbReference type="ChEBI" id="CHEBI:60240"/>
    </cofactor>
    <text evidence="5">Binds 1 divalent metal cation per subunit.</text>
</comment>
<comment type="similarity">
    <text evidence="2 5">Belongs to the SurE nucleotidase family.</text>
</comment>
<reference evidence="7 8" key="1">
    <citation type="submission" date="2019-04" db="EMBL/GenBank/DDBJ databases">
        <title>Microbes associate with the intestines of laboratory mice.</title>
        <authorList>
            <person name="Navarre W."/>
            <person name="Wong E."/>
            <person name="Huang K."/>
            <person name="Tropini C."/>
            <person name="Ng K."/>
            <person name="Yu B."/>
        </authorList>
    </citation>
    <scope>NUCLEOTIDE SEQUENCE [LARGE SCALE GENOMIC DNA]</scope>
    <source>
        <strain evidence="7 8">NM06_A21</strain>
    </source>
</reference>